<reference evidence="1 2" key="1">
    <citation type="submission" date="2018-06" db="EMBL/GenBank/DDBJ databases">
        <title>Chryseolinea flavus sp. nov., a member of the phylum Bacteroidetes isolated from soil.</title>
        <authorList>
            <person name="Li Y."/>
            <person name="Wang J."/>
        </authorList>
    </citation>
    <scope>NUCLEOTIDE SEQUENCE [LARGE SCALE GENOMIC DNA]</scope>
    <source>
        <strain evidence="1 2">SDU1-6</strain>
    </source>
</reference>
<dbReference type="Proteomes" id="UP000251889">
    <property type="component" value="Unassembled WGS sequence"/>
</dbReference>
<dbReference type="AlphaFoldDB" id="A0A364Y1J8"/>
<keyword evidence="2" id="KW-1185">Reference proteome</keyword>
<organism evidence="1 2">
    <name type="scientific">Pseudochryseolinea flava</name>
    <dbReference type="NCBI Taxonomy" id="2059302"/>
    <lineage>
        <taxon>Bacteria</taxon>
        <taxon>Pseudomonadati</taxon>
        <taxon>Bacteroidota</taxon>
        <taxon>Cytophagia</taxon>
        <taxon>Cytophagales</taxon>
        <taxon>Fulvivirgaceae</taxon>
        <taxon>Pseudochryseolinea</taxon>
    </lineage>
</organism>
<evidence type="ECO:0000313" key="1">
    <source>
        <dbReference type="EMBL" id="RAW00537.1"/>
    </source>
</evidence>
<accession>A0A364Y1J8</accession>
<sequence length="102" mass="12028">MEPLQEKIDPSPPDDPFFRIRELVNVYRFHNDHIMRGPVCRALGLLELLNYEKLPQSARELIIMLNDEINTIEKVTVAISRTLNRHEEKNELLNNVENYTNK</sequence>
<name>A0A364Y1J8_9BACT</name>
<dbReference type="EMBL" id="QMFY01000006">
    <property type="protein sequence ID" value="RAW00537.1"/>
    <property type="molecule type" value="Genomic_DNA"/>
</dbReference>
<gene>
    <name evidence="1" type="ORF">DQQ10_13135</name>
</gene>
<dbReference type="RefSeq" id="WP_112747337.1">
    <property type="nucleotide sequence ID" value="NZ_QMFY01000006.1"/>
</dbReference>
<evidence type="ECO:0000313" key="2">
    <source>
        <dbReference type="Proteomes" id="UP000251889"/>
    </source>
</evidence>
<comment type="caution">
    <text evidence="1">The sequence shown here is derived from an EMBL/GenBank/DDBJ whole genome shotgun (WGS) entry which is preliminary data.</text>
</comment>
<proteinExistence type="predicted"/>
<protein>
    <submittedName>
        <fullName evidence="1">Uncharacterized protein</fullName>
    </submittedName>
</protein>